<dbReference type="SUPFAM" id="SSF69318">
    <property type="entry name" value="Integrin alpha N-terminal domain"/>
    <property type="match status" value="1"/>
</dbReference>
<evidence type="ECO:0000256" key="6">
    <source>
        <dbReference type="ARBA" id="ARBA00029555"/>
    </source>
</evidence>
<evidence type="ECO:0000256" key="3">
    <source>
        <dbReference type="ARBA" id="ARBA00023212"/>
    </source>
</evidence>
<dbReference type="EMBL" id="QBLH01003572">
    <property type="protein sequence ID" value="TGZ37244.1"/>
    <property type="molecule type" value="Genomic_DNA"/>
</dbReference>
<comment type="similarity">
    <text evidence="5">Belongs to the CFAP91 family.</text>
</comment>
<dbReference type="Pfam" id="PF14738">
    <property type="entry name" value="CFAP91"/>
    <property type="match status" value="1"/>
</dbReference>
<evidence type="ECO:0000256" key="2">
    <source>
        <dbReference type="ARBA" id="ARBA00022490"/>
    </source>
</evidence>
<dbReference type="InterPro" id="IPR015943">
    <property type="entry name" value="WD40/YVTN_repeat-like_dom_sf"/>
</dbReference>
<keyword evidence="3" id="KW-0206">Cytoskeleton</keyword>
<evidence type="ECO:0000256" key="7">
    <source>
        <dbReference type="SAM" id="MobiDB-lite"/>
    </source>
</evidence>
<evidence type="ECO:0000313" key="11">
    <source>
        <dbReference type="Proteomes" id="UP000310200"/>
    </source>
</evidence>
<keyword evidence="2" id="KW-0963">Cytoplasm</keyword>
<keyword evidence="8" id="KW-0812">Transmembrane</keyword>
<feature type="region of interest" description="Disordered" evidence="7">
    <location>
        <begin position="813"/>
        <end position="833"/>
    </location>
</feature>
<evidence type="ECO:0000256" key="4">
    <source>
        <dbReference type="ARBA" id="ARBA00023273"/>
    </source>
</evidence>
<organism evidence="10 11">
    <name type="scientific">Temnothorax longispinosus</name>
    <dbReference type="NCBI Taxonomy" id="300112"/>
    <lineage>
        <taxon>Eukaryota</taxon>
        <taxon>Metazoa</taxon>
        <taxon>Ecdysozoa</taxon>
        <taxon>Arthropoda</taxon>
        <taxon>Hexapoda</taxon>
        <taxon>Insecta</taxon>
        <taxon>Pterygota</taxon>
        <taxon>Neoptera</taxon>
        <taxon>Endopterygota</taxon>
        <taxon>Hymenoptera</taxon>
        <taxon>Apocrita</taxon>
        <taxon>Aculeata</taxon>
        <taxon>Formicoidea</taxon>
        <taxon>Formicidae</taxon>
        <taxon>Myrmicinae</taxon>
        <taxon>Temnothorax</taxon>
    </lineage>
</organism>
<dbReference type="InterPro" id="IPR028994">
    <property type="entry name" value="Integrin_alpha_N"/>
</dbReference>
<keyword evidence="11" id="KW-1185">Reference proteome</keyword>
<name>A0A4V3S7H1_9HYME</name>
<keyword evidence="4" id="KW-0966">Cell projection</keyword>
<feature type="compositionally biased region" description="Basic and acidic residues" evidence="7">
    <location>
        <begin position="1895"/>
        <end position="1921"/>
    </location>
</feature>
<feature type="compositionally biased region" description="Polar residues" evidence="7">
    <location>
        <begin position="1020"/>
        <end position="1032"/>
    </location>
</feature>
<dbReference type="PANTHER" id="PTHR22455:SF10">
    <property type="entry name" value="CILIA- AND FLAGELLA-ASSOCIATED PROTEIN 91"/>
    <property type="match status" value="1"/>
</dbReference>
<accession>A0A4V3S7H1</accession>
<dbReference type="PANTHER" id="PTHR22455">
    <property type="entry name" value="CILIA- AND FLAGELLA-ASSOCIATED PROTEIN 91"/>
    <property type="match status" value="1"/>
</dbReference>
<reference evidence="10 11" key="1">
    <citation type="journal article" date="2019" name="Philos. Trans. R. Soc. Lond., B, Biol. Sci.">
        <title>Ant behaviour and brain gene expression of defending hosts depend on the ecological success of the intruding social parasite.</title>
        <authorList>
            <person name="Kaur R."/>
            <person name="Stoldt M."/>
            <person name="Jongepier E."/>
            <person name="Feldmeyer B."/>
            <person name="Menzel F."/>
            <person name="Bornberg-Bauer E."/>
            <person name="Foitzik S."/>
        </authorList>
    </citation>
    <scope>NUCLEOTIDE SEQUENCE [LARGE SCALE GENOMIC DNA]</scope>
    <source>
        <tissue evidence="10">Whole body</tissue>
    </source>
</reference>
<keyword evidence="8" id="KW-0472">Membrane</keyword>
<evidence type="ECO:0000313" key="10">
    <source>
        <dbReference type="EMBL" id="TGZ37244.1"/>
    </source>
</evidence>
<evidence type="ECO:0000259" key="9">
    <source>
        <dbReference type="Pfam" id="PF14738"/>
    </source>
</evidence>
<evidence type="ECO:0000256" key="8">
    <source>
        <dbReference type="SAM" id="Phobius"/>
    </source>
</evidence>
<comment type="subcellular location">
    <subcellularLocation>
        <location evidence="1">Cytoplasm</location>
        <location evidence="1">Cytoskeleton</location>
        <location evidence="1">Cilium axoneme</location>
    </subcellularLocation>
</comment>
<dbReference type="GO" id="GO:0005930">
    <property type="term" value="C:axoneme"/>
    <property type="evidence" value="ECO:0007669"/>
    <property type="project" value="UniProtKB-SubCell"/>
</dbReference>
<protein>
    <recommendedName>
        <fullName evidence="6">Cilia- and flagella-associated protein 91</fullName>
    </recommendedName>
</protein>
<dbReference type="InterPro" id="IPR026720">
    <property type="entry name" value="CFAP91"/>
</dbReference>
<feature type="domain" description="CFAP91" evidence="9">
    <location>
        <begin position="1327"/>
        <end position="1479"/>
    </location>
</feature>
<feature type="compositionally biased region" description="Polar residues" evidence="7">
    <location>
        <begin position="775"/>
        <end position="790"/>
    </location>
</feature>
<evidence type="ECO:0000256" key="5">
    <source>
        <dbReference type="ARBA" id="ARBA00029468"/>
    </source>
</evidence>
<feature type="transmembrane region" description="Helical" evidence="8">
    <location>
        <begin position="161"/>
        <end position="189"/>
    </location>
</feature>
<feature type="compositionally biased region" description="Basic and acidic residues" evidence="7">
    <location>
        <begin position="813"/>
        <end position="823"/>
    </location>
</feature>
<comment type="caution">
    <text evidence="10">The sequence shown here is derived from an EMBL/GenBank/DDBJ whole genome shotgun (WGS) entry which is preliminary data.</text>
</comment>
<feature type="region of interest" description="Disordered" evidence="7">
    <location>
        <begin position="1895"/>
        <end position="1938"/>
    </location>
</feature>
<dbReference type="Proteomes" id="UP000310200">
    <property type="component" value="Unassembled WGS sequence"/>
</dbReference>
<feature type="region of interest" description="Disordered" evidence="7">
    <location>
        <begin position="1006"/>
        <end position="1032"/>
    </location>
</feature>
<proteinExistence type="inferred from homology"/>
<gene>
    <name evidence="10" type="ORF">DBV15_03305</name>
</gene>
<feature type="region of interest" description="Disordered" evidence="7">
    <location>
        <begin position="772"/>
        <end position="800"/>
    </location>
</feature>
<keyword evidence="8" id="KW-1133">Transmembrane helix</keyword>
<sequence length="1938" mass="221389">MLHCQLLAMSPSFVKGSGARACASMMNVKLTKKKETLRLFPLAISVTTYHFANRKVPIDNQNTLLSCRNNATNQEAVRKSAEKCDINNMTAVYPTLPKLAVRDSLDDDDLTDIDDEVFIRDGRNGGLKLDDDGVKRPLMAPRRKSKKSCSFQSHKVPYKAFLVPLCYGITALIIVLGLIVLCIFTANIFPMPLTILKSWLSHELKEPANESEIIPCTSLSSKVLWTRSLPKLIPEAPLRSNDVNSDGIEDIIVGFSTGLDTVDTKYICTIYFGRQTPCLGGVLALNGKTGETIWTHWTAHSIFSVDCGADLTNDKIKDCVISGRGGVQAINGRDGSNIWDIPLQDSASELQITLDVYDARFTADMDGDGTGDVIASHAVQSDNIQASNILVISGRSGNVIRNIDLPDTEQLFVAPQIIVHPDGENIFVLATTSQQDAGGLYIVSQANIFYGDLQLRKLNHNTGKNALLPPILIDITSDGIEDIVAAMFNSTIVAYNGSTFEPIWNYTVPNSEVISIPIPGYYNDDDIPDFMVKHQIGTGLATYYYTMATVIDGRNGLPLLEKPMEDSLSGQMSGLSVTVDGFGNDWFLHWSTDCLNYEGVKEKYQFLKEQSFMSQTRADPCFLRFNSTLTTRLLALSQHVGPPGVSLYFSEDWKSLEFNNSVDSRKEEEKYLNSYSGLKIPDTYANIPLVSERSPGVHKNHRKESIFKHKDNNILEIGKYDSDAIYENVDEFKSHKKHNPEDTVENLDVDQAWKQDNKWMDDDMQTDKEYGSIYESDNSNNEDGQQSVDYSQGEVREQRSIIVAKDPYSINISDKEHGSKEISDYPTPESTQHNLQLDHKNINTENKKGMKEIKDKKNGSVNKPDTMNVLMMPISKSQEEVSSTMSSDKSNMERTTTIRSALNTSGLTEVNISMEYLNDTHTDESNVTKNQMITNHQDETSTTKKVVDATQRRQIYKHSFPSIIQDADDDASIEKIFKRESLKNQSKGKINRKQLRILSSVSDKDFKIRQKRKTKRDSGTDNSRSSGINGIQKQAPTGILLPSITESKGRTSVDLVFSTFWLPSSEVSLILSQADQCIRKKKALLERDNKFEYKKDDDIISECLAERGINYRLYQESKDRENTKIALGQMTIYRMKLECVCPEDMLPNQTCRNISSRQSWPEYLGSFGNGYFKPLRRLNNAVTNEEVTVCAKASYTCTVCSSNNYFRLPKAQKANLFRTFEHPEVGNNEKFQDYKNDLLKRYKLCACSYSLNLGRMAVEGKTIEIIGGDTYRHFRRSMVPFTTIPKAQTADIPRCLERKALSGILQTVQRRCYTALPKSEPYKNAETQTDYRESEAQTEPWEPPCKIVPGHNPEVLALAHLTWEHGLPAGVHEVHLINRMRMKKAWEAVLPPMDTPANIKMRDSIITTLEIDEWAFRESEIQLIMDLRLDLMRDLLQSRESEYEKKMQGRFSRLENKLSKCRDNQIKTIRHNLKRDLRKLHRKRRDEQQPRKPDIIERHIDPKSDLYAPQMRFGEHPQRRHEILQKRFLSESHIEQQEEDATLSWLPTIEEPKAIKHGPKPIDICVRETRWTEEKLKQLHSDLKAIRMKVKSVDESPRLVRRNHELPALPVTPRRSGTWDNKQKQREESATFIQKLVKGRAIQCMMYKGRDRCRELIEELESTQAPEQEDHDDEKTHMINLRQLQNDQSVQEDRLCEILDSLEGKTVCGTLDFLSKELVRLEDERRAHAFALLAERERCMREAAEAGRRQAERNRRREFDEMFKQIVKVNQDSVETYLEDIVRDEIDWISDEAAKERILEVCDKVDAISKHATENADKLADEELVADMIYNFVLPEVEKHNMREKIRDQQQSYMRNAYTLIYEKILDLPPDEPSQVTDQEVYVKNEDMQVIRAATDQDIKTEELELPIHETDIEDKKRADSEIDSETDSQSDSLMKAQ</sequence>
<feature type="region of interest" description="Disordered" evidence="7">
    <location>
        <begin position="1605"/>
        <end position="1626"/>
    </location>
</feature>
<dbReference type="InterPro" id="IPR032840">
    <property type="entry name" value="CFAP91_dom"/>
</dbReference>
<dbReference type="STRING" id="300112.A0A4V3S7H1"/>
<evidence type="ECO:0000256" key="1">
    <source>
        <dbReference type="ARBA" id="ARBA00004430"/>
    </source>
</evidence>
<dbReference type="Gene3D" id="2.130.10.10">
    <property type="entry name" value="YVTN repeat-like/Quinoprotein amine dehydrogenase"/>
    <property type="match status" value="1"/>
</dbReference>